<dbReference type="PANTHER" id="PTHR21137:SF35">
    <property type="entry name" value="ODORANT RECEPTOR 19A-RELATED"/>
    <property type="match status" value="1"/>
</dbReference>
<dbReference type="GO" id="GO:0005886">
    <property type="term" value="C:plasma membrane"/>
    <property type="evidence" value="ECO:0007669"/>
    <property type="project" value="UniProtKB-SubCell"/>
</dbReference>
<evidence type="ECO:0000256" key="3">
    <source>
        <dbReference type="ARBA" id="ARBA00022606"/>
    </source>
</evidence>
<feature type="transmembrane region" description="Helical" evidence="10">
    <location>
        <begin position="82"/>
        <end position="101"/>
    </location>
</feature>
<feature type="transmembrane region" description="Helical" evidence="10">
    <location>
        <begin position="181"/>
        <end position="201"/>
    </location>
</feature>
<evidence type="ECO:0000256" key="4">
    <source>
        <dbReference type="ARBA" id="ARBA00022692"/>
    </source>
</evidence>
<evidence type="ECO:0000256" key="7">
    <source>
        <dbReference type="ARBA" id="ARBA00023136"/>
    </source>
</evidence>
<sequence>MNPCFTLGLFKFRKGSIDKLIRQTEHFIWEDCPRRDEDSGNVTMAGLIPWIQKAMVYLAWIVLGPHSIYMLLRGIYSTVVNLSLYLAFLGLYATLVCIACSQLEKIQARLKDFGKENQLDPAADKEKLHECVRLHQNVLSLMRAMEDTLSAAVLGHFLIVIGALCFLAMAAVTIWGQTADVMQVIMVAVLFIMQLGIYCFFGEELIHQATFVKESVWKSRWMEASLRQQRTLMFMMTAANQDLALTAGGFAPLSRHTMMT</sequence>
<name>A0A6L2PQZ8_COPFO</name>
<evidence type="ECO:0000256" key="10">
    <source>
        <dbReference type="SAM" id="Phobius"/>
    </source>
</evidence>
<dbReference type="Pfam" id="PF02949">
    <property type="entry name" value="7tm_6"/>
    <property type="match status" value="1"/>
</dbReference>
<protein>
    <recommendedName>
        <fullName evidence="13">Odorant receptor</fullName>
    </recommendedName>
</protein>
<keyword evidence="12" id="KW-1185">Reference proteome</keyword>
<keyword evidence="4 10" id="KW-0812">Transmembrane</keyword>
<dbReference type="OrthoDB" id="6597368at2759"/>
<feature type="non-terminal residue" evidence="11">
    <location>
        <position position="260"/>
    </location>
</feature>
<comment type="caution">
    <text evidence="11">The sequence shown here is derived from an EMBL/GenBank/DDBJ whole genome shotgun (WGS) entry which is preliminary data.</text>
</comment>
<keyword evidence="7 10" id="KW-0472">Membrane</keyword>
<evidence type="ECO:0000313" key="11">
    <source>
        <dbReference type="EMBL" id="GFG32347.1"/>
    </source>
</evidence>
<keyword evidence="6 10" id="KW-1133">Transmembrane helix</keyword>
<reference evidence="12" key="1">
    <citation type="submission" date="2020-01" db="EMBL/GenBank/DDBJ databases">
        <title>Draft genome sequence of the Termite Coptotermes fromosanus.</title>
        <authorList>
            <person name="Itakura S."/>
            <person name="Yosikawa Y."/>
            <person name="Umezawa K."/>
        </authorList>
    </citation>
    <scope>NUCLEOTIDE SEQUENCE [LARGE SCALE GENOMIC DNA]</scope>
</reference>
<evidence type="ECO:0000256" key="9">
    <source>
        <dbReference type="ARBA" id="ARBA00023224"/>
    </source>
</evidence>
<gene>
    <name evidence="11" type="ORF">Cfor_12208</name>
</gene>
<dbReference type="InterPro" id="IPR004117">
    <property type="entry name" value="7tm6_olfct_rcpt"/>
</dbReference>
<evidence type="ECO:0000256" key="2">
    <source>
        <dbReference type="ARBA" id="ARBA00022475"/>
    </source>
</evidence>
<dbReference type="GO" id="GO:0004984">
    <property type="term" value="F:olfactory receptor activity"/>
    <property type="evidence" value="ECO:0007669"/>
    <property type="project" value="InterPro"/>
</dbReference>
<evidence type="ECO:0000313" key="12">
    <source>
        <dbReference type="Proteomes" id="UP000502823"/>
    </source>
</evidence>
<dbReference type="GO" id="GO:0005549">
    <property type="term" value="F:odorant binding"/>
    <property type="evidence" value="ECO:0007669"/>
    <property type="project" value="InterPro"/>
</dbReference>
<keyword evidence="5" id="KW-0552">Olfaction</keyword>
<dbReference type="InParanoid" id="A0A6L2PQZ8"/>
<evidence type="ECO:0000256" key="5">
    <source>
        <dbReference type="ARBA" id="ARBA00022725"/>
    </source>
</evidence>
<organism evidence="11 12">
    <name type="scientific">Coptotermes formosanus</name>
    <name type="common">Formosan subterranean termite</name>
    <dbReference type="NCBI Taxonomy" id="36987"/>
    <lineage>
        <taxon>Eukaryota</taxon>
        <taxon>Metazoa</taxon>
        <taxon>Ecdysozoa</taxon>
        <taxon>Arthropoda</taxon>
        <taxon>Hexapoda</taxon>
        <taxon>Insecta</taxon>
        <taxon>Pterygota</taxon>
        <taxon>Neoptera</taxon>
        <taxon>Polyneoptera</taxon>
        <taxon>Dictyoptera</taxon>
        <taxon>Blattodea</taxon>
        <taxon>Blattoidea</taxon>
        <taxon>Termitoidae</taxon>
        <taxon>Rhinotermitidae</taxon>
        <taxon>Coptotermes</taxon>
    </lineage>
</organism>
<evidence type="ECO:0000256" key="8">
    <source>
        <dbReference type="ARBA" id="ARBA00023170"/>
    </source>
</evidence>
<evidence type="ECO:0000256" key="1">
    <source>
        <dbReference type="ARBA" id="ARBA00004651"/>
    </source>
</evidence>
<feature type="transmembrane region" description="Helical" evidence="10">
    <location>
        <begin position="149"/>
        <end position="175"/>
    </location>
</feature>
<dbReference type="GO" id="GO:0007165">
    <property type="term" value="P:signal transduction"/>
    <property type="evidence" value="ECO:0007669"/>
    <property type="project" value="UniProtKB-KW"/>
</dbReference>
<dbReference type="AlphaFoldDB" id="A0A6L2PQZ8"/>
<comment type="subcellular location">
    <subcellularLocation>
        <location evidence="1">Cell membrane</location>
        <topology evidence="1">Multi-pass membrane protein</topology>
    </subcellularLocation>
</comment>
<evidence type="ECO:0000256" key="6">
    <source>
        <dbReference type="ARBA" id="ARBA00022989"/>
    </source>
</evidence>
<dbReference type="EMBL" id="BLKM01008061">
    <property type="protein sequence ID" value="GFG32347.1"/>
    <property type="molecule type" value="Genomic_DNA"/>
</dbReference>
<dbReference type="FunCoup" id="A0A6L2PQZ8">
    <property type="interactions" value="52"/>
</dbReference>
<keyword evidence="2" id="KW-1003">Cell membrane</keyword>
<proteinExistence type="predicted"/>
<keyword evidence="3" id="KW-0716">Sensory transduction</keyword>
<dbReference type="Proteomes" id="UP000502823">
    <property type="component" value="Unassembled WGS sequence"/>
</dbReference>
<keyword evidence="8" id="KW-0675">Receptor</keyword>
<dbReference type="PANTHER" id="PTHR21137">
    <property type="entry name" value="ODORANT RECEPTOR"/>
    <property type="match status" value="1"/>
</dbReference>
<evidence type="ECO:0008006" key="13">
    <source>
        <dbReference type="Google" id="ProtNLM"/>
    </source>
</evidence>
<keyword evidence="9" id="KW-0807">Transducer</keyword>
<accession>A0A6L2PQZ8</accession>